<gene>
    <name evidence="1" type="ORF">FJV41_17770</name>
</gene>
<name>A0A540X047_9BACT</name>
<comment type="caution">
    <text evidence="1">The sequence shown here is derived from an EMBL/GenBank/DDBJ whole genome shotgun (WGS) entry which is preliminary data.</text>
</comment>
<sequence>MSSQSLAMKLLEGAREWAKRLPSPLSGDVAVDVGGKRLRLSHVRVETVVRQLLGKAKNVELRHWEARPELYDIRLSVKGWKLRVETTLERVEFVSGRYRLWLRTPGRVELEESRGASSLVMGLLRAGAGRSALRAMAERLLPPGFRWDGQVLQVEGRLPAEGVLSARLFETASLAMSVEHVEEGLWLGAEEWPGLVDMLQAVFGTELPRTPPGT</sequence>
<dbReference type="RefSeq" id="WP_141643690.1">
    <property type="nucleotide sequence ID" value="NZ_VIFM01000063.1"/>
</dbReference>
<proteinExistence type="predicted"/>
<accession>A0A540X047</accession>
<dbReference type="EMBL" id="VIFM01000063">
    <property type="protein sequence ID" value="TQF14638.1"/>
    <property type="molecule type" value="Genomic_DNA"/>
</dbReference>
<dbReference type="Proteomes" id="UP000315369">
    <property type="component" value="Unassembled WGS sequence"/>
</dbReference>
<reference evidence="1 2" key="1">
    <citation type="submission" date="2019-06" db="EMBL/GenBank/DDBJ databases">
        <authorList>
            <person name="Livingstone P."/>
            <person name="Whitworth D."/>
        </authorList>
    </citation>
    <scope>NUCLEOTIDE SEQUENCE [LARGE SCALE GENOMIC DNA]</scope>
    <source>
        <strain evidence="1 2">AM401</strain>
    </source>
</reference>
<protein>
    <submittedName>
        <fullName evidence="1">Uncharacterized protein</fullName>
    </submittedName>
</protein>
<evidence type="ECO:0000313" key="2">
    <source>
        <dbReference type="Proteomes" id="UP000315369"/>
    </source>
</evidence>
<keyword evidence="2" id="KW-1185">Reference proteome</keyword>
<dbReference type="OrthoDB" id="5503934at2"/>
<dbReference type="AlphaFoldDB" id="A0A540X047"/>
<evidence type="ECO:0000313" key="1">
    <source>
        <dbReference type="EMBL" id="TQF14638.1"/>
    </source>
</evidence>
<organism evidence="1 2">
    <name type="scientific">Myxococcus llanfairpwllgwyngyllgogerychwyrndrobwllllantysiliogogogochensis</name>
    <dbReference type="NCBI Taxonomy" id="2590453"/>
    <lineage>
        <taxon>Bacteria</taxon>
        <taxon>Pseudomonadati</taxon>
        <taxon>Myxococcota</taxon>
        <taxon>Myxococcia</taxon>
        <taxon>Myxococcales</taxon>
        <taxon>Cystobacterineae</taxon>
        <taxon>Myxococcaceae</taxon>
        <taxon>Myxococcus</taxon>
    </lineage>
</organism>